<keyword evidence="1" id="KW-0812">Transmembrane</keyword>
<organism evidence="2 3">
    <name type="scientific">Sporosarcina soli</name>
    <dbReference type="NCBI Taxonomy" id="334736"/>
    <lineage>
        <taxon>Bacteria</taxon>
        <taxon>Bacillati</taxon>
        <taxon>Bacillota</taxon>
        <taxon>Bacilli</taxon>
        <taxon>Bacillales</taxon>
        <taxon>Caryophanaceae</taxon>
        <taxon>Sporosarcina</taxon>
    </lineage>
</organism>
<evidence type="ECO:0000313" key="3">
    <source>
        <dbReference type="Proteomes" id="UP001596109"/>
    </source>
</evidence>
<name>A0ABW0TJR8_9BACL</name>
<sequence length="60" mass="6689">MQFIMTFIWSFLLISMLNYVSGSIANVSFEFLPGVIISLIVSVFVFLVGESFPQGEVADH</sequence>
<comment type="caution">
    <text evidence="2">The sequence shown here is derived from an EMBL/GenBank/DDBJ whole genome shotgun (WGS) entry which is preliminary data.</text>
</comment>
<gene>
    <name evidence="2" type="ORF">ACFPRA_07165</name>
</gene>
<accession>A0ABW0TJR8</accession>
<keyword evidence="1" id="KW-1133">Transmembrane helix</keyword>
<dbReference type="RefSeq" id="WP_381432132.1">
    <property type="nucleotide sequence ID" value="NZ_JBHSNO010000005.1"/>
</dbReference>
<keyword evidence="3" id="KW-1185">Reference proteome</keyword>
<evidence type="ECO:0000256" key="1">
    <source>
        <dbReference type="SAM" id="Phobius"/>
    </source>
</evidence>
<dbReference type="EMBL" id="JBHSNO010000005">
    <property type="protein sequence ID" value="MFC5588659.1"/>
    <property type="molecule type" value="Genomic_DNA"/>
</dbReference>
<dbReference type="Pfam" id="PF11151">
    <property type="entry name" value="DUF2929"/>
    <property type="match status" value="1"/>
</dbReference>
<reference evidence="3" key="1">
    <citation type="journal article" date="2019" name="Int. J. Syst. Evol. Microbiol.">
        <title>The Global Catalogue of Microorganisms (GCM) 10K type strain sequencing project: providing services to taxonomists for standard genome sequencing and annotation.</title>
        <authorList>
            <consortium name="The Broad Institute Genomics Platform"/>
            <consortium name="The Broad Institute Genome Sequencing Center for Infectious Disease"/>
            <person name="Wu L."/>
            <person name="Ma J."/>
        </authorList>
    </citation>
    <scope>NUCLEOTIDE SEQUENCE [LARGE SCALE GENOMIC DNA]</scope>
    <source>
        <strain evidence="3">CGMCC 4.1434</strain>
    </source>
</reference>
<evidence type="ECO:0000313" key="2">
    <source>
        <dbReference type="EMBL" id="MFC5588659.1"/>
    </source>
</evidence>
<dbReference type="InterPro" id="IPR021324">
    <property type="entry name" value="DUF2929"/>
</dbReference>
<feature type="transmembrane region" description="Helical" evidence="1">
    <location>
        <begin position="32"/>
        <end position="49"/>
    </location>
</feature>
<keyword evidence="1" id="KW-0472">Membrane</keyword>
<protein>
    <submittedName>
        <fullName evidence="2">DUF2929 family protein</fullName>
    </submittedName>
</protein>
<proteinExistence type="predicted"/>
<dbReference type="Proteomes" id="UP001596109">
    <property type="component" value="Unassembled WGS sequence"/>
</dbReference>